<dbReference type="EMBL" id="KK784883">
    <property type="protein sequence ID" value="KDO75140.1"/>
    <property type="molecule type" value="Genomic_DNA"/>
</dbReference>
<reference evidence="1 2" key="1">
    <citation type="submission" date="2014-04" db="EMBL/GenBank/DDBJ databases">
        <authorList>
            <consortium name="International Citrus Genome Consortium"/>
            <person name="Gmitter F."/>
            <person name="Chen C."/>
            <person name="Farmerie W."/>
            <person name="Harkins T."/>
            <person name="Desany B."/>
            <person name="Mohiuddin M."/>
            <person name="Kodira C."/>
            <person name="Borodovsky M."/>
            <person name="Lomsadze A."/>
            <person name="Burns P."/>
            <person name="Jenkins J."/>
            <person name="Prochnik S."/>
            <person name="Shu S."/>
            <person name="Chapman J."/>
            <person name="Pitluck S."/>
            <person name="Schmutz J."/>
            <person name="Rokhsar D."/>
        </authorList>
    </citation>
    <scope>NUCLEOTIDE SEQUENCE</scope>
</reference>
<keyword evidence="2" id="KW-1185">Reference proteome</keyword>
<proteinExistence type="predicted"/>
<dbReference type="AlphaFoldDB" id="A0A067G956"/>
<evidence type="ECO:0000313" key="2">
    <source>
        <dbReference type="Proteomes" id="UP000027120"/>
    </source>
</evidence>
<organism evidence="1 2">
    <name type="scientific">Citrus sinensis</name>
    <name type="common">Sweet orange</name>
    <name type="synonym">Citrus aurantium var. sinensis</name>
    <dbReference type="NCBI Taxonomy" id="2711"/>
    <lineage>
        <taxon>Eukaryota</taxon>
        <taxon>Viridiplantae</taxon>
        <taxon>Streptophyta</taxon>
        <taxon>Embryophyta</taxon>
        <taxon>Tracheophyta</taxon>
        <taxon>Spermatophyta</taxon>
        <taxon>Magnoliopsida</taxon>
        <taxon>eudicotyledons</taxon>
        <taxon>Gunneridae</taxon>
        <taxon>Pentapetalae</taxon>
        <taxon>rosids</taxon>
        <taxon>malvids</taxon>
        <taxon>Sapindales</taxon>
        <taxon>Rutaceae</taxon>
        <taxon>Aurantioideae</taxon>
        <taxon>Citrus</taxon>
    </lineage>
</organism>
<evidence type="ECO:0000313" key="1">
    <source>
        <dbReference type="EMBL" id="KDO75140.1"/>
    </source>
</evidence>
<protein>
    <submittedName>
        <fullName evidence="1">Uncharacterized protein</fullName>
    </submittedName>
</protein>
<gene>
    <name evidence="1" type="ORF">CISIN_1g033408mg</name>
</gene>
<accession>A0A067G956</accession>
<name>A0A067G956_CITSI</name>
<sequence length="86" mass="9850">MQVLSNSRRLSRVLKSSTLLSSNHPVFTSSSTCPRHHWQLRSTFFSPSLFSDTKFCRDDPRKLFGSASTANIFYDEIKCLVFVSDE</sequence>
<dbReference type="Proteomes" id="UP000027120">
    <property type="component" value="Unassembled WGS sequence"/>
</dbReference>